<evidence type="ECO:0000256" key="4">
    <source>
        <dbReference type="ARBA" id="ARBA00022692"/>
    </source>
</evidence>
<keyword evidence="4 7" id="KW-0812">Transmembrane</keyword>
<keyword evidence="8" id="KW-0969">Cilium</keyword>
<sequence length="680" mass="73786">MNAFRRLLGANADIALVLLVVGILIVLFAPIPSVVLDFLILTNISGALLILLLTFYMGRPVEFSTFPSLLLIATLFRLSLNIAATRLILTDGDAGRVINAVGSYVVGGNYVIGLIVFLILIVVQYVVVTNGAQRVSEVAARFTLDSMPGQQMSIDADLNMGFIDQEEAKRRRKTLEKEAGFYGAMDGASKFVKGDAIAGIVILLINIIGGMVIGVMQMGMPWGQALQTFTLLTIGDGIVTQVPALVISVGTGIIVTRSASDSQLSREVLRQVTSFPKTLYLVAAALFGLLFLPGIPMLPGLVLIAFFIGAAWVAKRMKGQEEPGGESTAKDGGGDEDAYSQLDVEPIEINVAPNLILALGEAQTAVMDKIAAFRKQYAGESGLVLPTVKIREAARLTSNAYEVSIFGVVSARGELMPERTLAIHAAGNPQKLKGVETREPSYGLPAVWIEDSERDAARQAKYTLVDPQTVFITHLCEVFRQQSPALLTRAETERLLNRVREQQPGLVEEIVPTVLSVGDVQRVMQNLLREKVSIRHVQAILETLADAGKSSKDPAYLTELVRQRLGPMICQSLVGTGNVLQVLTLDPGIEHQFLRGLQGAENGGGLALDPAFTEKAMRQLAQQVERMMKSNHLPVLLCSPELRRHIRTLSERMMPHLRVLSLTEIPNTLELRAFGAVTLQ</sequence>
<dbReference type="Gene3D" id="3.40.50.12790">
    <property type="entry name" value="FHIPEP family, domain 4"/>
    <property type="match status" value="1"/>
</dbReference>
<accession>A0ABV8MW10</accession>
<feature type="transmembrane region" description="Helical" evidence="7">
    <location>
        <begin position="38"/>
        <end position="57"/>
    </location>
</feature>
<dbReference type="Proteomes" id="UP001595791">
    <property type="component" value="Unassembled WGS sequence"/>
</dbReference>
<dbReference type="PANTHER" id="PTHR30161:SF1">
    <property type="entry name" value="FLAGELLAR BIOSYNTHESIS PROTEIN FLHA-RELATED"/>
    <property type="match status" value="1"/>
</dbReference>
<dbReference type="Pfam" id="PF00771">
    <property type="entry name" value="FHIPEP"/>
    <property type="match status" value="1"/>
</dbReference>
<reference evidence="9" key="1">
    <citation type="journal article" date="2019" name="Int. J. Syst. Evol. Microbiol.">
        <title>The Global Catalogue of Microorganisms (GCM) 10K type strain sequencing project: providing services to taxonomists for standard genome sequencing and annotation.</title>
        <authorList>
            <consortium name="The Broad Institute Genomics Platform"/>
            <consortium name="The Broad Institute Genome Sequencing Center for Infectious Disease"/>
            <person name="Wu L."/>
            <person name="Ma J."/>
        </authorList>
    </citation>
    <scope>NUCLEOTIDE SEQUENCE [LARGE SCALE GENOMIC DNA]</scope>
    <source>
        <strain evidence="9">LMG 29894</strain>
    </source>
</reference>
<keyword evidence="7" id="KW-0813">Transport</keyword>
<feature type="transmembrane region" description="Helical" evidence="7">
    <location>
        <begin position="238"/>
        <end position="259"/>
    </location>
</feature>
<dbReference type="Gene3D" id="1.10.8.540">
    <property type="entry name" value="FHIPEP family, domain 3"/>
    <property type="match status" value="1"/>
</dbReference>
<evidence type="ECO:0000256" key="3">
    <source>
        <dbReference type="ARBA" id="ARBA00022475"/>
    </source>
</evidence>
<keyword evidence="7" id="KW-1006">Bacterial flagellum protein export</keyword>
<feature type="transmembrane region" description="Helical" evidence="7">
    <location>
        <begin position="69"/>
        <end position="89"/>
    </location>
</feature>
<dbReference type="InterPro" id="IPR001712">
    <property type="entry name" value="T3SS_FHIPEP"/>
</dbReference>
<comment type="caution">
    <text evidence="8">The sequence shown here is derived from an EMBL/GenBank/DDBJ whole genome shotgun (WGS) entry which is preliminary data.</text>
</comment>
<feature type="transmembrane region" description="Helical" evidence="7">
    <location>
        <begin position="280"/>
        <end position="313"/>
    </location>
</feature>
<feature type="transmembrane region" description="Helical" evidence="7">
    <location>
        <begin position="12"/>
        <end position="32"/>
    </location>
</feature>
<dbReference type="PIRSF" id="PIRSF005419">
    <property type="entry name" value="FlhA"/>
    <property type="match status" value="1"/>
</dbReference>
<evidence type="ECO:0000256" key="1">
    <source>
        <dbReference type="ARBA" id="ARBA00004651"/>
    </source>
</evidence>
<dbReference type="InterPro" id="IPR042194">
    <property type="entry name" value="FHIPEP_1"/>
</dbReference>
<keyword evidence="5 7" id="KW-1133">Transmembrane helix</keyword>
<keyword evidence="8" id="KW-0282">Flagellum</keyword>
<dbReference type="RefSeq" id="WP_378168432.1">
    <property type="nucleotide sequence ID" value="NZ_JBHSBU010000002.1"/>
</dbReference>
<evidence type="ECO:0000313" key="9">
    <source>
        <dbReference type="Proteomes" id="UP001595791"/>
    </source>
</evidence>
<keyword evidence="3 7" id="KW-1003">Cell membrane</keyword>
<keyword evidence="6 7" id="KW-0472">Membrane</keyword>
<dbReference type="InterPro" id="IPR006301">
    <property type="entry name" value="FlhA"/>
</dbReference>
<comment type="subcellular location">
    <subcellularLocation>
        <location evidence="1 7">Cell membrane</location>
        <topology evidence="1 7">Multi-pass membrane protein</topology>
    </subcellularLocation>
</comment>
<dbReference type="InterPro" id="IPR042196">
    <property type="entry name" value="FHIPEP_4"/>
</dbReference>
<dbReference type="NCBIfam" id="TIGR01398">
    <property type="entry name" value="FlhA"/>
    <property type="match status" value="1"/>
</dbReference>
<keyword evidence="7" id="KW-0653">Protein transport</keyword>
<comment type="function">
    <text evidence="7">Required for formation of the rod structure of the flagellar apparatus. Together with FliI and FliH, may constitute the export apparatus of flagellin.</text>
</comment>
<keyword evidence="9" id="KW-1185">Reference proteome</keyword>
<protein>
    <recommendedName>
        <fullName evidence="7">Flagellar biosynthesis protein FlhA</fullName>
    </recommendedName>
</protein>
<keyword evidence="7" id="KW-1005">Bacterial flagellum biogenesis</keyword>
<dbReference type="PRINTS" id="PR00949">
    <property type="entry name" value="TYPE3IMAPROT"/>
</dbReference>
<feature type="transmembrane region" description="Helical" evidence="7">
    <location>
        <begin position="196"/>
        <end position="218"/>
    </location>
</feature>
<organism evidence="8 9">
    <name type="scientific">Chitinimonas lacunae</name>
    <dbReference type="NCBI Taxonomy" id="1963018"/>
    <lineage>
        <taxon>Bacteria</taxon>
        <taxon>Pseudomonadati</taxon>
        <taxon>Pseudomonadota</taxon>
        <taxon>Betaproteobacteria</taxon>
        <taxon>Neisseriales</taxon>
        <taxon>Chitinibacteraceae</taxon>
        <taxon>Chitinimonas</taxon>
    </lineage>
</organism>
<dbReference type="Gene3D" id="3.40.30.60">
    <property type="entry name" value="FHIPEP family, domain 1"/>
    <property type="match status" value="1"/>
</dbReference>
<keyword evidence="8" id="KW-0966">Cell projection</keyword>
<name>A0ABV8MW10_9NEIS</name>
<evidence type="ECO:0000313" key="8">
    <source>
        <dbReference type="EMBL" id="MFC4161847.1"/>
    </source>
</evidence>
<gene>
    <name evidence="7 8" type="primary">flhA</name>
    <name evidence="8" type="ORF">ACFOW7_21135</name>
</gene>
<evidence type="ECO:0000256" key="6">
    <source>
        <dbReference type="ARBA" id="ARBA00023136"/>
    </source>
</evidence>
<dbReference type="InterPro" id="IPR042193">
    <property type="entry name" value="FHIPEP_3"/>
</dbReference>
<dbReference type="PANTHER" id="PTHR30161">
    <property type="entry name" value="FLAGELLAR EXPORT PROTEIN, MEMBRANE FLHA SUBUNIT-RELATED"/>
    <property type="match status" value="1"/>
</dbReference>
<comment type="similarity">
    <text evidence="2 7">Belongs to the FHIPEP (flagella/HR/invasion proteins export pore) family.</text>
</comment>
<evidence type="ECO:0000256" key="2">
    <source>
        <dbReference type="ARBA" id="ARBA00008835"/>
    </source>
</evidence>
<feature type="transmembrane region" description="Helical" evidence="7">
    <location>
        <begin position="109"/>
        <end position="128"/>
    </location>
</feature>
<evidence type="ECO:0000256" key="7">
    <source>
        <dbReference type="RuleBase" id="RU364093"/>
    </source>
</evidence>
<evidence type="ECO:0000256" key="5">
    <source>
        <dbReference type="ARBA" id="ARBA00022989"/>
    </source>
</evidence>
<dbReference type="EMBL" id="JBHSBU010000002">
    <property type="protein sequence ID" value="MFC4161847.1"/>
    <property type="molecule type" value="Genomic_DNA"/>
</dbReference>
<proteinExistence type="inferred from homology"/>